<comment type="caution">
    <text evidence="2">The sequence shown here is derived from an EMBL/GenBank/DDBJ whole genome shotgun (WGS) entry which is preliminary data.</text>
</comment>
<dbReference type="OrthoDB" id="8946271at2759"/>
<evidence type="ECO:0000256" key="1">
    <source>
        <dbReference type="SAM" id="MobiDB-lite"/>
    </source>
</evidence>
<feature type="region of interest" description="Disordered" evidence="1">
    <location>
        <begin position="46"/>
        <end position="76"/>
    </location>
</feature>
<feature type="compositionally biased region" description="Basic and acidic residues" evidence="1">
    <location>
        <begin position="57"/>
        <end position="76"/>
    </location>
</feature>
<dbReference type="AlphaFoldDB" id="A0A9Q1G416"/>
<reference evidence="2" key="1">
    <citation type="journal article" date="2023" name="Science">
        <title>Genome structures resolve the early diversification of teleost fishes.</title>
        <authorList>
            <person name="Parey E."/>
            <person name="Louis A."/>
            <person name="Montfort J."/>
            <person name="Bouchez O."/>
            <person name="Roques C."/>
            <person name="Iampietro C."/>
            <person name="Lluch J."/>
            <person name="Castinel A."/>
            <person name="Donnadieu C."/>
            <person name="Desvignes T."/>
            <person name="Floi Bucao C."/>
            <person name="Jouanno E."/>
            <person name="Wen M."/>
            <person name="Mejri S."/>
            <person name="Dirks R."/>
            <person name="Jansen H."/>
            <person name="Henkel C."/>
            <person name="Chen W.J."/>
            <person name="Zahm M."/>
            <person name="Cabau C."/>
            <person name="Klopp C."/>
            <person name="Thompson A.W."/>
            <person name="Robinson-Rechavi M."/>
            <person name="Braasch I."/>
            <person name="Lecointre G."/>
            <person name="Bobe J."/>
            <person name="Postlethwait J.H."/>
            <person name="Berthelot C."/>
            <person name="Roest Crollius H."/>
            <person name="Guiguen Y."/>
        </authorList>
    </citation>
    <scope>NUCLEOTIDE SEQUENCE</scope>
    <source>
        <strain evidence="2">WJC10195</strain>
    </source>
</reference>
<organism evidence="2 3">
    <name type="scientific">Synaphobranchus kaupii</name>
    <name type="common">Kaup's arrowtooth eel</name>
    <dbReference type="NCBI Taxonomy" id="118154"/>
    <lineage>
        <taxon>Eukaryota</taxon>
        <taxon>Metazoa</taxon>
        <taxon>Chordata</taxon>
        <taxon>Craniata</taxon>
        <taxon>Vertebrata</taxon>
        <taxon>Euteleostomi</taxon>
        <taxon>Actinopterygii</taxon>
        <taxon>Neopterygii</taxon>
        <taxon>Teleostei</taxon>
        <taxon>Anguilliformes</taxon>
        <taxon>Synaphobranchidae</taxon>
        <taxon>Synaphobranchus</taxon>
    </lineage>
</organism>
<evidence type="ECO:0000313" key="3">
    <source>
        <dbReference type="Proteomes" id="UP001152622"/>
    </source>
</evidence>
<name>A0A9Q1G416_SYNKA</name>
<keyword evidence="3" id="KW-1185">Reference proteome</keyword>
<sequence length="76" mass="8624">MTGAEQAQYQRIATDESEAQTLATVDLDGIKSHRFEDVPGVRRHLVRKSTKGQVVHVTKDHKEPSTRNRKLDRTPT</sequence>
<proteinExistence type="predicted"/>
<protein>
    <submittedName>
        <fullName evidence="2">Uncharacterized protein</fullName>
    </submittedName>
</protein>
<evidence type="ECO:0000313" key="2">
    <source>
        <dbReference type="EMBL" id="KAJ8375113.1"/>
    </source>
</evidence>
<dbReference type="Proteomes" id="UP001152622">
    <property type="component" value="Chromosome 2"/>
</dbReference>
<gene>
    <name evidence="2" type="ORF">SKAU_G00056930</name>
</gene>
<accession>A0A9Q1G416</accession>
<dbReference type="EMBL" id="JAINUF010000002">
    <property type="protein sequence ID" value="KAJ8375113.1"/>
    <property type="molecule type" value="Genomic_DNA"/>
</dbReference>